<dbReference type="RefSeq" id="WP_345496638.1">
    <property type="nucleotide sequence ID" value="NZ_BAABJM010000003.1"/>
</dbReference>
<dbReference type="Gene3D" id="1.20.1250.20">
    <property type="entry name" value="MFS general substrate transporter like domains"/>
    <property type="match status" value="1"/>
</dbReference>
<gene>
    <name evidence="8" type="ORF">GCM10023318_35480</name>
</gene>
<comment type="caution">
    <text evidence="8">The sequence shown here is derived from an EMBL/GenBank/DDBJ whole genome shotgun (WGS) entry which is preliminary data.</text>
</comment>
<dbReference type="Pfam" id="PF07690">
    <property type="entry name" value="MFS_1"/>
    <property type="match status" value="1"/>
</dbReference>
<keyword evidence="9" id="KW-1185">Reference proteome</keyword>
<evidence type="ECO:0000259" key="7">
    <source>
        <dbReference type="PROSITE" id="PS50850"/>
    </source>
</evidence>
<evidence type="ECO:0000313" key="8">
    <source>
        <dbReference type="EMBL" id="GAA5057304.1"/>
    </source>
</evidence>
<dbReference type="InterPro" id="IPR020846">
    <property type="entry name" value="MFS_dom"/>
</dbReference>
<protein>
    <submittedName>
        <fullName evidence="8">MFS transporter</fullName>
    </submittedName>
</protein>
<dbReference type="Gene3D" id="1.20.1720.10">
    <property type="entry name" value="Multidrug resistance protein D"/>
    <property type="match status" value="1"/>
</dbReference>
<feature type="transmembrane region" description="Helical" evidence="6">
    <location>
        <begin position="186"/>
        <end position="207"/>
    </location>
</feature>
<keyword evidence="3 6" id="KW-0812">Transmembrane</keyword>
<feature type="transmembrane region" description="Helical" evidence="6">
    <location>
        <begin position="422"/>
        <end position="443"/>
    </location>
</feature>
<dbReference type="InterPro" id="IPR011701">
    <property type="entry name" value="MFS"/>
</dbReference>
<feature type="transmembrane region" description="Helical" evidence="6">
    <location>
        <begin position="329"/>
        <end position="346"/>
    </location>
</feature>
<dbReference type="EMBL" id="BAABJM010000003">
    <property type="protein sequence ID" value="GAA5057304.1"/>
    <property type="molecule type" value="Genomic_DNA"/>
</dbReference>
<comment type="subcellular location">
    <subcellularLocation>
        <location evidence="1">Cell membrane</location>
        <topology evidence="1">Multi-pass membrane protein</topology>
    </subcellularLocation>
</comment>
<dbReference type="PROSITE" id="PS50850">
    <property type="entry name" value="MFS"/>
    <property type="match status" value="1"/>
</dbReference>
<name>A0ABP9KHG6_9NOCA</name>
<keyword evidence="4 6" id="KW-1133">Transmembrane helix</keyword>
<feature type="transmembrane region" description="Helical" evidence="6">
    <location>
        <begin position="358"/>
        <end position="376"/>
    </location>
</feature>
<organism evidence="8 9">
    <name type="scientific">Nocardia callitridis</name>
    <dbReference type="NCBI Taxonomy" id="648753"/>
    <lineage>
        <taxon>Bacteria</taxon>
        <taxon>Bacillati</taxon>
        <taxon>Actinomycetota</taxon>
        <taxon>Actinomycetes</taxon>
        <taxon>Mycobacteriales</taxon>
        <taxon>Nocardiaceae</taxon>
        <taxon>Nocardia</taxon>
    </lineage>
</organism>
<sequence>MNKTTAPNEVADNHDPVSGAKTRITARGKVRPRLVLASLVLAIASFQLNSTMLSPAIGDMSARLGTSPGFIGWSSTVFLAVAAALSILLPPFADQIGRRNALLGSVAVMIVGTVIALVSSDALWLLVGRALQGFVGAAFALSNLTLRSILEPRKYGSYLGLMAAVNSGIAGVDTLLGGIIVDAVGYKGILAVILAVAVSAMVTLFAWTPETRIAETGRMDWSGALTMTGALWGLNMVLTLGFGTAGWANPVTVLFAVGAIGCGVGFWFAESRTAHPLIPLAVLRQRQTWGLLVTTFCTLASAFATLLFTLPALSQDADNGFGMTGTASALLYLTPFSLLGWILAPLAGKVAPRVGYRLVLRFGLAGSLICLVAMVFATHDRWLLFILALLIGATYSAASNTTLNGLGVLYSTQRRPGVLPGLNSAAFNMGAAVGMGLMSSLVIRAQVDGAAAHGYSLALVVGAVFALLALVFSFLLPGRTSDSAEVI</sequence>
<evidence type="ECO:0000313" key="9">
    <source>
        <dbReference type="Proteomes" id="UP001500603"/>
    </source>
</evidence>
<keyword evidence="2" id="KW-0813">Transport</keyword>
<feature type="transmembrane region" description="Helical" evidence="6">
    <location>
        <begin position="158"/>
        <end position="180"/>
    </location>
</feature>
<evidence type="ECO:0000256" key="1">
    <source>
        <dbReference type="ARBA" id="ARBA00004651"/>
    </source>
</evidence>
<feature type="transmembrane region" description="Helical" evidence="6">
    <location>
        <begin position="247"/>
        <end position="269"/>
    </location>
</feature>
<reference evidence="9" key="1">
    <citation type="journal article" date="2019" name="Int. J. Syst. Evol. Microbiol.">
        <title>The Global Catalogue of Microorganisms (GCM) 10K type strain sequencing project: providing services to taxonomists for standard genome sequencing and annotation.</title>
        <authorList>
            <consortium name="The Broad Institute Genomics Platform"/>
            <consortium name="The Broad Institute Genome Sequencing Center for Infectious Disease"/>
            <person name="Wu L."/>
            <person name="Ma J."/>
        </authorList>
    </citation>
    <scope>NUCLEOTIDE SEQUENCE [LARGE SCALE GENOMIC DNA]</scope>
    <source>
        <strain evidence="9">JCM 18298</strain>
    </source>
</reference>
<feature type="transmembrane region" description="Helical" evidence="6">
    <location>
        <begin position="101"/>
        <end position="118"/>
    </location>
</feature>
<feature type="transmembrane region" description="Helical" evidence="6">
    <location>
        <begin position="455"/>
        <end position="476"/>
    </location>
</feature>
<dbReference type="InterPro" id="IPR036259">
    <property type="entry name" value="MFS_trans_sf"/>
</dbReference>
<dbReference type="PANTHER" id="PTHR42718">
    <property type="entry name" value="MAJOR FACILITATOR SUPERFAMILY MULTIDRUG TRANSPORTER MFSC"/>
    <property type="match status" value="1"/>
</dbReference>
<evidence type="ECO:0000256" key="2">
    <source>
        <dbReference type="ARBA" id="ARBA00022448"/>
    </source>
</evidence>
<evidence type="ECO:0000256" key="6">
    <source>
        <dbReference type="SAM" id="Phobius"/>
    </source>
</evidence>
<evidence type="ECO:0000256" key="5">
    <source>
        <dbReference type="ARBA" id="ARBA00023136"/>
    </source>
</evidence>
<feature type="transmembrane region" description="Helical" evidence="6">
    <location>
        <begin position="382"/>
        <end position="410"/>
    </location>
</feature>
<evidence type="ECO:0000256" key="4">
    <source>
        <dbReference type="ARBA" id="ARBA00022989"/>
    </source>
</evidence>
<feature type="transmembrane region" description="Helical" evidence="6">
    <location>
        <begin position="70"/>
        <end position="89"/>
    </location>
</feature>
<feature type="transmembrane region" description="Helical" evidence="6">
    <location>
        <begin position="34"/>
        <end position="58"/>
    </location>
</feature>
<feature type="transmembrane region" description="Helical" evidence="6">
    <location>
        <begin position="124"/>
        <end position="146"/>
    </location>
</feature>
<dbReference type="PANTHER" id="PTHR42718:SF9">
    <property type="entry name" value="MAJOR FACILITATOR SUPERFAMILY MULTIDRUG TRANSPORTER MFSC"/>
    <property type="match status" value="1"/>
</dbReference>
<evidence type="ECO:0000256" key="3">
    <source>
        <dbReference type="ARBA" id="ARBA00022692"/>
    </source>
</evidence>
<dbReference type="Proteomes" id="UP001500603">
    <property type="component" value="Unassembled WGS sequence"/>
</dbReference>
<feature type="transmembrane region" description="Helical" evidence="6">
    <location>
        <begin position="219"/>
        <end position="241"/>
    </location>
</feature>
<feature type="domain" description="Major facilitator superfamily (MFS) profile" evidence="7">
    <location>
        <begin position="35"/>
        <end position="481"/>
    </location>
</feature>
<proteinExistence type="predicted"/>
<dbReference type="SUPFAM" id="SSF103473">
    <property type="entry name" value="MFS general substrate transporter"/>
    <property type="match status" value="1"/>
</dbReference>
<accession>A0ABP9KHG6</accession>
<feature type="transmembrane region" description="Helical" evidence="6">
    <location>
        <begin position="289"/>
        <end position="309"/>
    </location>
</feature>
<keyword evidence="5 6" id="KW-0472">Membrane</keyword>